<sequence length="146" mass="15392">MRSEGTITIDCEPLVATAYGAVVGALPGGVVGMLMPSVFRHFRVLAPPLTRDQFAGLFARECAAISASGFGINSLLRGNDDLKSRLLLGSGAGLAYPLVTRGLKVRPPHLLSYAAAYAVMSAAMYKMNQIIIAKSERSTSGKAFDT</sequence>
<comment type="caution">
    <text evidence="1">The sequence shown here is derived from an EMBL/GenBank/DDBJ whole genome shotgun (WGS) entry which is preliminary data.</text>
</comment>
<dbReference type="Proteomes" id="UP001642260">
    <property type="component" value="Unassembled WGS sequence"/>
</dbReference>
<protein>
    <submittedName>
        <fullName evidence="1">Uncharacterized protein</fullName>
    </submittedName>
</protein>
<keyword evidence="2" id="KW-1185">Reference proteome</keyword>
<proteinExistence type="predicted"/>
<accession>A0ABC8L9R4</accession>
<dbReference type="AlphaFoldDB" id="A0ABC8L9R4"/>
<evidence type="ECO:0000313" key="1">
    <source>
        <dbReference type="EMBL" id="CAH8378756.1"/>
    </source>
</evidence>
<organism evidence="1 2">
    <name type="scientific">Eruca vesicaria subsp. sativa</name>
    <name type="common">Garden rocket</name>
    <name type="synonym">Eruca sativa</name>
    <dbReference type="NCBI Taxonomy" id="29727"/>
    <lineage>
        <taxon>Eukaryota</taxon>
        <taxon>Viridiplantae</taxon>
        <taxon>Streptophyta</taxon>
        <taxon>Embryophyta</taxon>
        <taxon>Tracheophyta</taxon>
        <taxon>Spermatophyta</taxon>
        <taxon>Magnoliopsida</taxon>
        <taxon>eudicotyledons</taxon>
        <taxon>Gunneridae</taxon>
        <taxon>Pentapetalae</taxon>
        <taxon>rosids</taxon>
        <taxon>malvids</taxon>
        <taxon>Brassicales</taxon>
        <taxon>Brassicaceae</taxon>
        <taxon>Brassiceae</taxon>
        <taxon>Eruca</taxon>
    </lineage>
</organism>
<gene>
    <name evidence="1" type="ORF">ERUC_LOCUS32754</name>
</gene>
<name>A0ABC8L9R4_ERUVS</name>
<evidence type="ECO:0000313" key="2">
    <source>
        <dbReference type="Proteomes" id="UP001642260"/>
    </source>
</evidence>
<dbReference type="EMBL" id="CAKOAT010481820">
    <property type="protein sequence ID" value="CAH8378756.1"/>
    <property type="molecule type" value="Genomic_DNA"/>
</dbReference>
<reference evidence="1 2" key="1">
    <citation type="submission" date="2022-03" db="EMBL/GenBank/DDBJ databases">
        <authorList>
            <person name="Macdonald S."/>
            <person name="Ahmed S."/>
            <person name="Newling K."/>
        </authorList>
    </citation>
    <scope>NUCLEOTIDE SEQUENCE [LARGE SCALE GENOMIC DNA]</scope>
</reference>